<name>A0AAN8X811_HALRR</name>
<feature type="domain" description="PH" evidence="2">
    <location>
        <begin position="42"/>
        <end position="118"/>
    </location>
</feature>
<dbReference type="PANTHER" id="PTHR22902:SF27">
    <property type="entry name" value="PLECKSTRIN HOMOLOGY DOMAIN-CONTAINING FAMILY A MEMBER 3"/>
    <property type="match status" value="1"/>
</dbReference>
<dbReference type="GO" id="GO:0055037">
    <property type="term" value="C:recycling endosome"/>
    <property type="evidence" value="ECO:0007669"/>
    <property type="project" value="TreeGrafter"/>
</dbReference>
<dbReference type="GO" id="GO:0042147">
    <property type="term" value="P:retrograde transport, endosome to Golgi"/>
    <property type="evidence" value="ECO:0007669"/>
    <property type="project" value="TreeGrafter"/>
</dbReference>
<dbReference type="InterPro" id="IPR045188">
    <property type="entry name" value="Boi1/Boi2-like"/>
</dbReference>
<dbReference type="SMART" id="SM00233">
    <property type="entry name" value="PH"/>
    <property type="match status" value="1"/>
</dbReference>
<evidence type="ECO:0000313" key="4">
    <source>
        <dbReference type="Proteomes" id="UP001381693"/>
    </source>
</evidence>
<dbReference type="GO" id="GO:0005802">
    <property type="term" value="C:trans-Golgi network"/>
    <property type="evidence" value="ECO:0007669"/>
    <property type="project" value="TreeGrafter"/>
</dbReference>
<dbReference type="Pfam" id="PF00169">
    <property type="entry name" value="PH"/>
    <property type="match status" value="1"/>
</dbReference>
<dbReference type="GO" id="GO:0005769">
    <property type="term" value="C:early endosome"/>
    <property type="evidence" value="ECO:0007669"/>
    <property type="project" value="TreeGrafter"/>
</dbReference>
<keyword evidence="4" id="KW-1185">Reference proteome</keyword>
<protein>
    <submittedName>
        <fullName evidence="3">Type I inositol 3,4-bisphosphate 4-phosphatase</fullName>
        <ecNumber evidence="3">3.1.3.66</ecNumber>
    </submittedName>
</protein>
<reference evidence="3 4" key="1">
    <citation type="submission" date="2023-11" db="EMBL/GenBank/DDBJ databases">
        <title>Halocaridina rubra genome assembly.</title>
        <authorList>
            <person name="Smith C."/>
        </authorList>
    </citation>
    <scope>NUCLEOTIDE SEQUENCE [LARGE SCALE GENOMIC DNA]</scope>
    <source>
        <strain evidence="3">EP-1</strain>
        <tissue evidence="3">Whole</tissue>
    </source>
</reference>
<dbReference type="GO" id="GO:0007032">
    <property type="term" value="P:endosome organization"/>
    <property type="evidence" value="ECO:0007669"/>
    <property type="project" value="TreeGrafter"/>
</dbReference>
<organism evidence="3 4">
    <name type="scientific">Halocaridina rubra</name>
    <name type="common">Hawaiian red shrimp</name>
    <dbReference type="NCBI Taxonomy" id="373956"/>
    <lineage>
        <taxon>Eukaryota</taxon>
        <taxon>Metazoa</taxon>
        <taxon>Ecdysozoa</taxon>
        <taxon>Arthropoda</taxon>
        <taxon>Crustacea</taxon>
        <taxon>Multicrustacea</taxon>
        <taxon>Malacostraca</taxon>
        <taxon>Eumalacostraca</taxon>
        <taxon>Eucarida</taxon>
        <taxon>Decapoda</taxon>
        <taxon>Pleocyemata</taxon>
        <taxon>Caridea</taxon>
        <taxon>Atyoidea</taxon>
        <taxon>Atyidae</taxon>
        <taxon>Halocaridina</taxon>
    </lineage>
</organism>
<proteinExistence type="predicted"/>
<keyword evidence="3" id="KW-0378">Hydrolase</keyword>
<dbReference type="Proteomes" id="UP001381693">
    <property type="component" value="Unassembled WGS sequence"/>
</dbReference>
<dbReference type="PANTHER" id="PTHR22902">
    <property type="entry name" value="SESQUIPEDALIAN"/>
    <property type="match status" value="1"/>
</dbReference>
<comment type="caution">
    <text evidence="3">The sequence shown here is derived from an EMBL/GenBank/DDBJ whole genome shotgun (WGS) entry which is preliminary data.</text>
</comment>
<accession>A0AAN8X811</accession>
<dbReference type="Gene3D" id="2.30.29.30">
    <property type="entry name" value="Pleckstrin-homology domain (PH domain)/Phosphotyrosine-binding domain (PTB)"/>
    <property type="match status" value="1"/>
</dbReference>
<evidence type="ECO:0000259" key="2">
    <source>
        <dbReference type="PROSITE" id="PS50003"/>
    </source>
</evidence>
<dbReference type="GO" id="GO:0001881">
    <property type="term" value="P:receptor recycling"/>
    <property type="evidence" value="ECO:0007669"/>
    <property type="project" value="TreeGrafter"/>
</dbReference>
<evidence type="ECO:0000256" key="1">
    <source>
        <dbReference type="ARBA" id="ARBA00022553"/>
    </source>
</evidence>
<dbReference type="InterPro" id="IPR001849">
    <property type="entry name" value="PH_domain"/>
</dbReference>
<gene>
    <name evidence="3" type="primary">INPP4A_1</name>
    <name evidence="3" type="ORF">SK128_021973</name>
</gene>
<dbReference type="EMBL" id="JAXCGZ010007125">
    <property type="protein sequence ID" value="KAK7079407.1"/>
    <property type="molecule type" value="Genomic_DNA"/>
</dbReference>
<dbReference type="SUPFAM" id="SSF50729">
    <property type="entry name" value="PH domain-like"/>
    <property type="match status" value="1"/>
</dbReference>
<feature type="non-terminal residue" evidence="3">
    <location>
        <position position="166"/>
    </location>
</feature>
<dbReference type="InterPro" id="IPR011993">
    <property type="entry name" value="PH-like_dom_sf"/>
</dbReference>
<sequence>MSRLLQNFLSTRLISVSTPVIMQGQYWCSFFMRSRFREVSTERWCRLRGNLLFYFKSRDHWSEPAGVIVLENCRVALDRSSELPFAFNLVFEGGTQHCAALCETERESWVASIHQASFAYMRSQVEALQKEVAAKQSSLPTDIHHHRLSTGVTLGGELGRSSSPLV</sequence>
<dbReference type="PROSITE" id="PS50003">
    <property type="entry name" value="PH_DOMAIN"/>
    <property type="match status" value="1"/>
</dbReference>
<evidence type="ECO:0000313" key="3">
    <source>
        <dbReference type="EMBL" id="KAK7079407.1"/>
    </source>
</evidence>
<dbReference type="GO" id="GO:0005829">
    <property type="term" value="C:cytosol"/>
    <property type="evidence" value="ECO:0007669"/>
    <property type="project" value="GOC"/>
</dbReference>
<keyword evidence="1" id="KW-0597">Phosphoprotein</keyword>
<dbReference type="AlphaFoldDB" id="A0AAN8X811"/>
<dbReference type="EC" id="3.1.3.66" evidence="3"/>
<dbReference type="GO" id="GO:0016316">
    <property type="term" value="F:phosphatidylinositol-3,4-bisphosphate 4-phosphatase activity"/>
    <property type="evidence" value="ECO:0007669"/>
    <property type="project" value="UniProtKB-EC"/>
</dbReference>